<dbReference type="VEuPathDB" id="PlasmoDB:PfHB3_120045600"/>
<evidence type="ECO:0000259" key="7">
    <source>
        <dbReference type="Pfam" id="PF22672"/>
    </source>
</evidence>
<dbReference type="EMBL" id="EF158083">
    <property type="protein sequence ID" value="ABM88761.1"/>
    <property type="molecule type" value="Genomic_DNA"/>
</dbReference>
<feature type="compositionally biased region" description="Low complexity" evidence="1">
    <location>
        <begin position="1696"/>
        <end position="1713"/>
    </location>
</feature>
<protein>
    <submittedName>
        <fullName evidence="8">Erythrocyte membrane protein 1</fullName>
    </submittedName>
</protein>
<feature type="domain" description="Duffy-antigen binding" evidence="3">
    <location>
        <begin position="108"/>
        <end position="293"/>
    </location>
</feature>
<dbReference type="InterPro" id="IPR004258">
    <property type="entry name" value="DBL"/>
</dbReference>
<feature type="region of interest" description="Disordered" evidence="1">
    <location>
        <begin position="875"/>
        <end position="929"/>
    </location>
</feature>
<evidence type="ECO:0000313" key="8">
    <source>
        <dbReference type="EMBL" id="ABM88761.1"/>
    </source>
</evidence>
<dbReference type="SUPFAM" id="SSF140924">
    <property type="entry name" value="Duffy binding domain-like"/>
    <property type="match status" value="4"/>
</dbReference>
<dbReference type="Gene3D" id="1.20.1310.20">
    <property type="entry name" value="Duffy-antigen binding domain"/>
    <property type="match status" value="2"/>
</dbReference>
<feature type="compositionally biased region" description="Pro residues" evidence="1">
    <location>
        <begin position="1714"/>
        <end position="1727"/>
    </location>
</feature>
<dbReference type="VEuPathDB" id="PlasmoDB:PfDd2_040018200"/>
<dbReference type="FunFam" id="1.20.58.830:FF:000002">
    <property type="entry name" value="Erythrocyte membrane protein 1, PfEMP1"/>
    <property type="match status" value="1"/>
</dbReference>
<dbReference type="FunFam" id="1.20.58.1930:FF:000001">
    <property type="entry name" value="Erythrocyte membrane protein 1, PfEMP1"/>
    <property type="match status" value="1"/>
</dbReference>
<dbReference type="VEuPathDB" id="PlasmoDB:PfTG01_080005100"/>
<dbReference type="InterPro" id="IPR029211">
    <property type="entry name" value="PfEMP1_ATS"/>
</dbReference>
<reference evidence="8" key="1">
    <citation type="journal article" date="2007" name="BMC Genomics">
        <title>Patterns of gene recombination shape var gene repertoires in Plasmodium falciparum: comparisons of geographically diverse isolates.</title>
        <authorList>
            <person name="Kraemer S.M."/>
            <person name="Kyes S.A."/>
            <person name="Aggarwal G."/>
            <person name="Springer A.L."/>
            <person name="Nelson S.O."/>
            <person name="Christodoulou Z."/>
            <person name="Smith L.M."/>
            <person name="Wang W."/>
            <person name="Levin E."/>
            <person name="Newbold C.I."/>
            <person name="Myler P.J."/>
            <person name="Smith J.D."/>
        </authorList>
    </citation>
    <scope>NUCLEOTIDE SEQUENCE</scope>
    <source>
        <strain evidence="8">IT4/25/5</strain>
    </source>
</reference>
<dbReference type="Pfam" id="PF22672">
    <property type="entry name" value="DBL_C"/>
    <property type="match status" value="2"/>
</dbReference>
<feature type="region of interest" description="Disordered" evidence="1">
    <location>
        <begin position="1856"/>
        <end position="1893"/>
    </location>
</feature>
<evidence type="ECO:0000259" key="2">
    <source>
        <dbReference type="Pfam" id="PF03011"/>
    </source>
</evidence>
<feature type="domain" description="Duffy-binding-like" evidence="2">
    <location>
        <begin position="1458"/>
        <end position="1605"/>
    </location>
</feature>
<feature type="region of interest" description="Disordered" evidence="1">
    <location>
        <begin position="1112"/>
        <end position="1135"/>
    </location>
</feature>
<dbReference type="VEuPathDB" id="PlasmoDB:PfNF54_070016700"/>
<proteinExistence type="predicted"/>
<dbReference type="Pfam" id="PF15445">
    <property type="entry name" value="ATS"/>
    <property type="match status" value="1"/>
</dbReference>
<feature type="non-terminal residue" evidence="8">
    <location>
        <position position="2216"/>
    </location>
</feature>
<dbReference type="VEuPathDB" id="PlasmoDB:Pf7G8-2_000224200"/>
<dbReference type="Pfam" id="PF18562">
    <property type="entry name" value="CIDR1_gamma"/>
    <property type="match status" value="1"/>
</dbReference>
<dbReference type="InterPro" id="IPR029210">
    <property type="entry name" value="PfEMP1_NTS"/>
</dbReference>
<dbReference type="Pfam" id="PF15447">
    <property type="entry name" value="NTS"/>
    <property type="match status" value="1"/>
</dbReference>
<feature type="compositionally biased region" description="Acidic residues" evidence="1">
    <location>
        <begin position="792"/>
        <end position="819"/>
    </location>
</feature>
<dbReference type="GO" id="GO:0016020">
    <property type="term" value="C:membrane"/>
    <property type="evidence" value="ECO:0007669"/>
    <property type="project" value="InterPro"/>
</dbReference>
<dbReference type="VEuPathDB" id="PlasmoDB:PfNF135_110005200"/>
<dbReference type="VEuPathDB" id="PlasmoDB:PfNF166_040007200"/>
<dbReference type="Gene3D" id="1.20.58.1930">
    <property type="match status" value="1"/>
</dbReference>
<dbReference type="InterPro" id="IPR008602">
    <property type="entry name" value="Duffy-antigen-binding"/>
</dbReference>
<evidence type="ECO:0000256" key="1">
    <source>
        <dbReference type="SAM" id="MobiDB-lite"/>
    </source>
</evidence>
<dbReference type="Pfam" id="PF03011">
    <property type="entry name" value="PFEMP"/>
    <property type="match status" value="2"/>
</dbReference>
<feature type="region of interest" description="Disordered" evidence="1">
    <location>
        <begin position="1597"/>
        <end position="1622"/>
    </location>
</feature>
<evidence type="ECO:0000259" key="6">
    <source>
        <dbReference type="Pfam" id="PF18562"/>
    </source>
</evidence>
<dbReference type="InterPro" id="IPR044932">
    <property type="entry name" value="PfEMP1_ATS_sf"/>
</dbReference>
<dbReference type="GO" id="GO:0046789">
    <property type="term" value="F:host cell surface receptor binding"/>
    <property type="evidence" value="ECO:0007669"/>
    <property type="project" value="InterPro"/>
</dbReference>
<dbReference type="VEuPathDB" id="PlasmoDB:PfSD01_070028100"/>
<dbReference type="VEuPathDB" id="PlasmoDB:PfIT_140006100"/>
<dbReference type="InterPro" id="IPR054595">
    <property type="entry name" value="DBL_C"/>
</dbReference>
<dbReference type="VEuPathDB" id="PlasmoDB:PfHB3_070015800"/>
<dbReference type="VEuPathDB" id="PlasmoDB:PfSN01_070017000"/>
<accession>A3R6T1</accession>
<evidence type="ECO:0000259" key="5">
    <source>
        <dbReference type="Pfam" id="PF15447"/>
    </source>
</evidence>
<feature type="domain" description="Duffy-antigen binding" evidence="3">
    <location>
        <begin position="927"/>
        <end position="1124"/>
    </location>
</feature>
<dbReference type="VEuPathDB" id="PlasmoDB:Pf7G8_080038300"/>
<sequence>MAAQSDGRSARDILEEFGAIIQQQAHNAAEQYHKVLQGDLLKVQFSKGGSVTTDDPCKFDHTRDTNVTIGQGREYPCFGRQPVRFSDTNGGYCYNSRIKGNDDPKYGGACAPFRKLHMCDKNLEGIQPQQIETTHNLLLDVLLAAKHEGQSIRADHDKYKQSNNDSQLCTALARSFADIGDIVRGKDLFLGHKQRKKELEENLRNIFKNIHGGLTNGAEARYNDDTGDFFKLREDWWNANRATVWKAITCRAGENDTYSINTGNGKMVFWNYKCGHNETNVPTNLDYVPQFLRWFEEWSEDFCRKKNKKIKDVKRNCRGERDGEKYCSRNGYDCEKTKRAIGKYHMGNQCTKCLFACNPYVEWIDNQRKQFDKQVKKYKTEISDGGGRKKGAATIKYEGYESKFYKELQSNGYRTVDAFLEKLNEEDVCKKVDDEEGGKINFAEKHDDNNNDKTKGTFYRSKYCQPCPDCGVKKVNNGNKWEEKHDSKKCKNINLYKPKNPEDGTKIEILKSGEGETEIKEKLEQFCNQINRGTTNGTGGVANGSGSNSRSKELYEEWKCYNDVEKVNNGQDDDDHLEYDQLVNSSGGLCILQKTNGEENVNKQKTYNDFFNFWVAHMLKDSIHWRTKKIKGCLKNGKKKCGNQQCKVDCECFKRWVKQKKEQEWDKIKEHFRKQTDLGEWEPNDLLEQVLEKGVLLTSIKEGYGNAKDIERIEALLKDEEEAEAGVTDNQKKTTIDKLIEHEDKDAKGCIEKHNEEKCNQQKQQQPKPPTGEGPARSDSPQPPPAAPSGGGDEEDDDDDDEDNVDANEEEEEVEETEEAPAVNGEGEELPPGPPSPAQNEVNPCEIVKTLFEKPEDFNVEACTQKYGLPQRHWGWKCVTPTTSNDTTREAGKGGGEGGDSSEHGSRHRRSISAAPSSPSGKDTGSVCVPPRRRRLYVGKLEQWANNSGSNTVVSESQPQVDAASTETSQTSLLRDAFIQSAAVETFFLWHKYKVEKKAQALPTVLGSVSDDSDPQEELQQTGEIPNDFLRLMFYTLGDYRDICIGDENVIKTLKSSGDTKIKDISEKIEQILSKLNGTHGQQPSDKRKSWWDANVESIWNGMICALTYKETSGSGGDGKTPTQDPTVKSALLDTDGKKPKETKYQYTNVKLDEHSGGGGAKPTGGDTPLTDFISRPPYFRYLEEWGQNFCKERKKRLEEVRKGCREKASGDPKYCSGDGHDCTDDKRKYNDMLADLYCPDCYEQCRKYRKWIDIKFAEFHNQKNKYGEEHEKLTNGDNSNADYKKLKGYSTAAKFLAALKHCSNDQNSGEKGTEDKKNNKIDFENITQTFSRSTYCKTCPPNKVSCNVIRGTNHCTPVNGNEWQSDFEGIGENDENTTKIDVKMIDRRGPFIKEYMNEKSEKSEEPNNSLFKDSYLFKGLRNQKWECRFKEETIDVCKLTNFDGNIDLNKYTTFKVLLHYWLEDFIESYYILKKKKLIEQCTKNKEQTCSEQSKNDCACVITWIEQKEKEWKQIKEHFNNRKEKEGDDDMKSSVKKVLEDLQHLTELDKIMKPCDGLDKFKDSLKCNGSNPSEEEDINKKDIIDCMIKDIQTKIGECTSQPSDKTQTTCDENLTPDVEDDEEDLLLEEENTVEAPKICGEMKEETKEQEEGDCNPASPAEPEKKKEEEPASPAPSADTNPEQTPVLKPKEEAPARDAAPPAAETPGPTTPKKTQPPQPQPQPPQPDLSPLKTALVTSTLAWSVGIGFAAFTYFFLKKKTKSTIDLLRVINIPKGDYDIPTKLSPNRYIPYTSGKYRGKRYIYLEGDSGTDSGYTDHYSDITSSSESEYEELDINDIYAPRAPKYKTLIEVVLEPSGNNTTASGKNTTASGKNTPSDTQNDIQNDGIPSSKITDNEWNTLKQDFISNMLQNEPNDIPNDYKSGNSSTNTNITTTSRHNVEEKPFITSIHDRNLYSGEEYNYNVNMSTNNVDIPINRDNNVYSGIDLINDTLSGNKHIDIYDEVLKRKENELFGTKHPKHTNTHNVTKPARDDPIHNQLNLFHTWLDRHRDVCEKWNTKEELLDKLKEEWNKDNNNNSGTPSDNTPPTSDIPSGKLSDITSDNNIHSDIPYVLNTDVSIQIHMDNPKTTNEFTYVDSNPNQVDDTYVDSNPDNSSMDTILEDLEKYNEPYYYDMYDDDIYYDVNDHDASTVDSNAMDVPSKVQIEMDVNTKLVKEKY</sequence>
<feature type="domain" description="Duffy-binding-like" evidence="7">
    <location>
        <begin position="1185"/>
        <end position="1334"/>
    </location>
</feature>
<evidence type="ECO:0000259" key="3">
    <source>
        <dbReference type="Pfam" id="PF05424"/>
    </source>
</evidence>
<dbReference type="VEuPathDB" id="PlasmoDB:PfKE01_120024500"/>
<dbReference type="Gene3D" id="1.20.58.830">
    <property type="match status" value="3"/>
</dbReference>
<feature type="region of interest" description="Disordered" evidence="1">
    <location>
        <begin position="1643"/>
        <end position="1730"/>
    </location>
</feature>
<dbReference type="VEuPathDB" id="PlasmoDB:PfKH02_080038400"/>
<dbReference type="InterPro" id="IPR041480">
    <property type="entry name" value="CIDR1_gamma"/>
</dbReference>
<dbReference type="Gene3D" id="1.10.1900.40">
    <property type="entry name" value="Acidic terminal segments, variant surface antigen of PfEMP1"/>
    <property type="match status" value="2"/>
</dbReference>
<dbReference type="VEuPathDB" id="PlasmoDB:PfGA01_080036900"/>
<feature type="region of interest" description="Disordered" evidence="1">
    <location>
        <begin position="948"/>
        <end position="967"/>
    </location>
</feature>
<feature type="compositionally biased region" description="Polar residues" evidence="1">
    <location>
        <begin position="1598"/>
        <end position="1612"/>
    </location>
</feature>
<dbReference type="VEuPathDB" id="PlasmoDB:PfML01_070005300"/>
<organism evidence="8">
    <name type="scientific">Plasmodium falciparum</name>
    <name type="common">malaria parasite P. falciparum</name>
    <dbReference type="NCBI Taxonomy" id="5833"/>
    <lineage>
        <taxon>Eukaryota</taxon>
        <taxon>Sar</taxon>
        <taxon>Alveolata</taxon>
        <taxon>Apicomplexa</taxon>
        <taxon>Aconoidasida</taxon>
        <taxon>Haemosporida</taxon>
        <taxon>Plasmodiidae</taxon>
        <taxon>Plasmodium</taxon>
        <taxon>Plasmodium (Laverania)</taxon>
    </lineage>
</organism>
<feature type="region of interest" description="Disordered" evidence="1">
    <location>
        <begin position="756"/>
        <end position="844"/>
    </location>
</feature>
<feature type="domain" description="Duffy-binding-like" evidence="2">
    <location>
        <begin position="610"/>
        <end position="757"/>
    </location>
</feature>
<dbReference type="VEuPathDB" id="PlasmoDB:Pf7G8_090005600"/>
<dbReference type="VEuPathDB" id="PlasmoDB:PfCD01_140086300"/>
<name>A3R6T1_PLAFA</name>
<dbReference type="InterPro" id="IPR042202">
    <property type="entry name" value="Duffy-ag-bd_sf"/>
</dbReference>
<dbReference type="VEuPathDB" id="PlasmoDB:PfGN01_040026400"/>
<dbReference type="VEuPathDB" id="PlasmoDB:PF3D7_0712000"/>
<dbReference type="FunFam" id="1.20.58.830:FF:000003">
    <property type="entry name" value="Erythrocyte membrane protein 1, PfEMP1"/>
    <property type="match status" value="1"/>
</dbReference>
<dbReference type="VEuPathDB" id="PlasmoDB:PfKH01_080012900"/>
<evidence type="ECO:0000259" key="4">
    <source>
        <dbReference type="Pfam" id="PF15445"/>
    </source>
</evidence>
<feature type="region of interest" description="Disordered" evidence="1">
    <location>
        <begin position="2068"/>
        <end position="2102"/>
    </location>
</feature>
<feature type="compositionally biased region" description="Polar residues" evidence="1">
    <location>
        <begin position="2072"/>
        <end position="2090"/>
    </location>
</feature>
<dbReference type="FunFam" id="1.10.1900.40:FF:000001">
    <property type="entry name" value="Erythrocyte membrane protein 1"/>
    <property type="match status" value="1"/>
</dbReference>
<feature type="domain" description="Plasmodium falciparum erythrocyte membrane protein 1 acidic terminal segment" evidence="4">
    <location>
        <begin position="1739"/>
        <end position="2216"/>
    </location>
</feature>
<feature type="domain" description="Duffy-binding-like" evidence="7">
    <location>
        <begin position="297"/>
        <end position="447"/>
    </location>
</feature>
<dbReference type="VEuPathDB" id="PlasmoDB:PfGB4_040018100"/>
<feature type="domain" description="Plasmodium falciparum erythrocyte membrane protein-1 N-terminal segment" evidence="5">
    <location>
        <begin position="9"/>
        <end position="42"/>
    </location>
</feature>
<feature type="domain" description="Cysteine-rich interdomain region 1 gamma" evidence="6">
    <location>
        <begin position="1378"/>
        <end position="1442"/>
    </location>
</feature>
<gene>
    <name evidence="8" type="primary">IT4_var29</name>
</gene>
<dbReference type="Pfam" id="PF05424">
    <property type="entry name" value="Duffy_binding"/>
    <property type="match status" value="2"/>
</dbReference>